<evidence type="ECO:0000313" key="2">
    <source>
        <dbReference type="Proteomes" id="UP000184172"/>
    </source>
</evidence>
<name>A0A1M6HYG2_9FLAO</name>
<dbReference type="SUPFAM" id="SSF102198">
    <property type="entry name" value="Putative cyclase"/>
    <property type="match status" value="1"/>
</dbReference>
<gene>
    <name evidence="1" type="ORF">SAMN04487908_112102</name>
</gene>
<dbReference type="EMBL" id="FQYV01000012">
    <property type="protein sequence ID" value="SHJ27183.1"/>
    <property type="molecule type" value="Genomic_DNA"/>
</dbReference>
<dbReference type="InterPro" id="IPR037175">
    <property type="entry name" value="KFase_sf"/>
</dbReference>
<organism evidence="1 2">
    <name type="scientific">Aequorivita viscosa</name>
    <dbReference type="NCBI Taxonomy" id="797419"/>
    <lineage>
        <taxon>Bacteria</taxon>
        <taxon>Pseudomonadati</taxon>
        <taxon>Bacteroidota</taxon>
        <taxon>Flavobacteriia</taxon>
        <taxon>Flavobacteriales</taxon>
        <taxon>Flavobacteriaceae</taxon>
        <taxon>Aequorivita</taxon>
    </lineage>
</organism>
<dbReference type="GO" id="GO:0019441">
    <property type="term" value="P:L-tryptophan catabolic process to kynurenine"/>
    <property type="evidence" value="ECO:0007669"/>
    <property type="project" value="InterPro"/>
</dbReference>
<dbReference type="InterPro" id="IPR007325">
    <property type="entry name" value="KFase/CYL"/>
</dbReference>
<dbReference type="RefSeq" id="WP_073218245.1">
    <property type="nucleotide sequence ID" value="NZ_FNNS01000013.1"/>
</dbReference>
<reference evidence="2" key="1">
    <citation type="submission" date="2016-11" db="EMBL/GenBank/DDBJ databases">
        <authorList>
            <person name="Varghese N."/>
            <person name="Submissions S."/>
        </authorList>
    </citation>
    <scope>NUCLEOTIDE SEQUENCE [LARGE SCALE GENOMIC DNA]</scope>
    <source>
        <strain evidence="2">DSM 26349</strain>
    </source>
</reference>
<sequence>MKLLITLTTLSFIFIGCENKKASISPEQTASSTEKSMLDGNIIDLTHTFSKESVYWVTAKEFKLDTVAFGETDKGYFYSANNFETAEHGGTHIDAPIHFAANAQSLDEIPLTRLIGQGIKIDVSEKAKNNRDYQVSVEDFTNWEKENGTIPEDAIVLLETGFSKFYPNKKEYLGTDERGNDAVQKLHFPGLLPEAATWLVENRKIKSIGLDTASIDYGQSTHFQSHVILLSENIPAFENVANLDKLPVKGFQIIALPMKIKGGSGGPLRIIAIVPDDLKL</sequence>
<evidence type="ECO:0000313" key="1">
    <source>
        <dbReference type="EMBL" id="SHJ27183.1"/>
    </source>
</evidence>
<dbReference type="Pfam" id="PF04199">
    <property type="entry name" value="Cyclase"/>
    <property type="match status" value="1"/>
</dbReference>
<dbReference type="PROSITE" id="PS51257">
    <property type="entry name" value="PROKAR_LIPOPROTEIN"/>
    <property type="match status" value="1"/>
</dbReference>
<dbReference type="PANTHER" id="PTHR31118:SF12">
    <property type="entry name" value="CYCLASE-LIKE PROTEIN 2"/>
    <property type="match status" value="1"/>
</dbReference>
<dbReference type="GO" id="GO:0004061">
    <property type="term" value="F:arylformamidase activity"/>
    <property type="evidence" value="ECO:0007669"/>
    <property type="project" value="InterPro"/>
</dbReference>
<dbReference type="STRING" id="797419.SAMN05216556_1132"/>
<dbReference type="PANTHER" id="PTHR31118">
    <property type="entry name" value="CYCLASE-LIKE PROTEIN 2"/>
    <property type="match status" value="1"/>
</dbReference>
<dbReference type="AlphaFoldDB" id="A0A1M6HYG2"/>
<protein>
    <submittedName>
        <fullName evidence="1">Kynurenine formamidase</fullName>
    </submittedName>
</protein>
<accession>A0A1M6HYG2</accession>
<dbReference type="OrthoDB" id="9796085at2"/>
<dbReference type="Proteomes" id="UP000184172">
    <property type="component" value="Unassembled WGS sequence"/>
</dbReference>
<dbReference type="Gene3D" id="3.50.30.50">
    <property type="entry name" value="Putative cyclase"/>
    <property type="match status" value="1"/>
</dbReference>
<keyword evidence="2" id="KW-1185">Reference proteome</keyword>
<proteinExistence type="predicted"/>